<dbReference type="SUPFAM" id="SSF103473">
    <property type="entry name" value="MFS general substrate transporter"/>
    <property type="match status" value="1"/>
</dbReference>
<dbReference type="GO" id="GO:0005886">
    <property type="term" value="C:plasma membrane"/>
    <property type="evidence" value="ECO:0007669"/>
    <property type="project" value="UniProtKB-SubCell"/>
</dbReference>
<evidence type="ECO:0000256" key="2">
    <source>
        <dbReference type="ARBA" id="ARBA00022448"/>
    </source>
</evidence>
<evidence type="ECO:0000256" key="4">
    <source>
        <dbReference type="ARBA" id="ARBA00022692"/>
    </source>
</evidence>
<feature type="transmembrane region" description="Helical" evidence="7">
    <location>
        <begin position="163"/>
        <end position="182"/>
    </location>
</feature>
<evidence type="ECO:0000256" key="7">
    <source>
        <dbReference type="SAM" id="Phobius"/>
    </source>
</evidence>
<feature type="transmembrane region" description="Helical" evidence="7">
    <location>
        <begin position="75"/>
        <end position="94"/>
    </location>
</feature>
<dbReference type="InterPro" id="IPR020846">
    <property type="entry name" value="MFS_dom"/>
</dbReference>
<dbReference type="PRINTS" id="PR01036">
    <property type="entry name" value="TCRTETB"/>
</dbReference>
<feature type="transmembrane region" description="Helical" evidence="7">
    <location>
        <begin position="356"/>
        <end position="381"/>
    </location>
</feature>
<feature type="transmembrane region" description="Helical" evidence="7">
    <location>
        <begin position="436"/>
        <end position="454"/>
    </location>
</feature>
<dbReference type="InterPro" id="IPR011701">
    <property type="entry name" value="MFS"/>
</dbReference>
<keyword evidence="4 7" id="KW-0812">Transmembrane</keyword>
<comment type="subcellular location">
    <subcellularLocation>
        <location evidence="1">Cell membrane</location>
        <topology evidence="1">Multi-pass membrane protein</topology>
    </subcellularLocation>
</comment>
<dbReference type="InterPro" id="IPR036259">
    <property type="entry name" value="MFS_trans_sf"/>
</dbReference>
<accession>A0A1B2DPC1</accession>
<protein>
    <submittedName>
        <fullName evidence="9">MFS transporter</fullName>
    </submittedName>
</protein>
<dbReference type="Gene3D" id="1.20.1720.10">
    <property type="entry name" value="Multidrug resistance protein D"/>
    <property type="match status" value="1"/>
</dbReference>
<feature type="transmembrane region" description="Helical" evidence="7">
    <location>
        <begin position="12"/>
        <end position="32"/>
    </location>
</feature>
<keyword evidence="3" id="KW-1003">Cell membrane</keyword>
<evidence type="ECO:0000256" key="6">
    <source>
        <dbReference type="ARBA" id="ARBA00023136"/>
    </source>
</evidence>
<feature type="transmembrane region" description="Helical" evidence="7">
    <location>
        <begin position="332"/>
        <end position="350"/>
    </location>
</feature>
<evidence type="ECO:0000256" key="3">
    <source>
        <dbReference type="ARBA" id="ARBA00022475"/>
    </source>
</evidence>
<dbReference type="FunFam" id="1.20.1720.10:FF:000004">
    <property type="entry name" value="EmrB/QacA family drug resistance transporter"/>
    <property type="match status" value="1"/>
</dbReference>
<feature type="transmembrane region" description="Helical" evidence="7">
    <location>
        <begin position="225"/>
        <end position="247"/>
    </location>
</feature>
<evidence type="ECO:0000256" key="1">
    <source>
        <dbReference type="ARBA" id="ARBA00004651"/>
    </source>
</evidence>
<dbReference type="AlphaFoldDB" id="A0A1B2DPC1"/>
<keyword evidence="2" id="KW-0813">Transport</keyword>
<feature type="transmembrane region" description="Helical" evidence="7">
    <location>
        <begin position="268"/>
        <end position="287"/>
    </location>
</feature>
<reference evidence="9" key="1">
    <citation type="submission" date="2016-08" db="EMBL/GenBank/DDBJ databases">
        <title>Complete Genome Seqeunce of Paenibacillus sp. BIHB 4019 from tea rhizoplane.</title>
        <authorList>
            <person name="Thakur R."/>
            <person name="Swarnkar M.K."/>
            <person name="Gulati A."/>
        </authorList>
    </citation>
    <scope>NUCLEOTIDE SEQUENCE [LARGE SCALE GENOMIC DNA]</scope>
    <source>
        <strain evidence="9">BIHB4019</strain>
    </source>
</reference>
<feature type="transmembrane region" description="Helical" evidence="7">
    <location>
        <begin position="402"/>
        <end position="424"/>
    </location>
</feature>
<dbReference type="PROSITE" id="PS50850">
    <property type="entry name" value="MFS"/>
    <property type="match status" value="1"/>
</dbReference>
<gene>
    <name evidence="9" type="ORF">BBD42_26000</name>
</gene>
<feature type="transmembrane region" description="Helical" evidence="7">
    <location>
        <begin position="44"/>
        <end position="63"/>
    </location>
</feature>
<feature type="transmembrane region" description="Helical" evidence="7">
    <location>
        <begin position="299"/>
        <end position="320"/>
    </location>
</feature>
<dbReference type="EMBL" id="CP016808">
    <property type="protein sequence ID" value="ANY69555.1"/>
    <property type="molecule type" value="Genomic_DNA"/>
</dbReference>
<sequence length="469" mass="50971">MIKTGNTRSITIALFVATFLAAIEGTIVSTAMPSITRELQGTQQYSWVISIYLLATVVTTPIYGKLSDLFGRKNMFMIGAAIFLCGSMLSGLAQTMTQLIIFRAIQGLGAGALTTIPYTIIGDLYAYEQRAKVQGWMSSIWGIAGISGPLLGGLLVDFVSWRAIFYMNLPFGIVAMYLLGSTLKEAYEKRKRSIDYGGIGTFAVGMFCFLYALTLLRSETGEQGASYTEIGLLFAGAAVLMTLFFYIEKRVQEPLIPLVLFKNRTISMVNLLSFLLCVVNVVIIFYLPLWLQGVYGKSATYSGLAMIPLSVSWPLGSILAGTWISRMGLRNITLISAFSLLLGSLGFMFLNATTPIALFMLYMFLTGLSFGLALTSCTISVSSAVERQMRGASVATNNFIRTLGQTIGIALFGLLLHTGSTNIIDPLLLEESLHQIFTIVVVLSFVIGAVSLALPRISSAERQETKHAS</sequence>
<evidence type="ECO:0000256" key="5">
    <source>
        <dbReference type="ARBA" id="ARBA00022989"/>
    </source>
</evidence>
<organism evidence="9">
    <name type="scientific">Paenibacillus sp. BIHB 4019</name>
    <dbReference type="NCBI Taxonomy" id="1870819"/>
    <lineage>
        <taxon>Bacteria</taxon>
        <taxon>Bacillati</taxon>
        <taxon>Bacillota</taxon>
        <taxon>Bacilli</taxon>
        <taxon>Bacillales</taxon>
        <taxon>Paenibacillaceae</taxon>
        <taxon>Paenibacillus</taxon>
    </lineage>
</organism>
<feature type="transmembrane region" description="Helical" evidence="7">
    <location>
        <begin position="194"/>
        <end position="213"/>
    </location>
</feature>
<evidence type="ECO:0000313" key="9">
    <source>
        <dbReference type="EMBL" id="ANY69555.1"/>
    </source>
</evidence>
<name>A0A1B2DPC1_9BACL</name>
<dbReference type="CDD" id="cd17502">
    <property type="entry name" value="MFS_Azr1_MDR_like"/>
    <property type="match status" value="1"/>
</dbReference>
<dbReference type="PANTHER" id="PTHR23501:SF191">
    <property type="entry name" value="VACUOLAR BASIC AMINO ACID TRANSPORTER 4"/>
    <property type="match status" value="1"/>
</dbReference>
<dbReference type="Pfam" id="PF07690">
    <property type="entry name" value="MFS_1"/>
    <property type="match status" value="1"/>
</dbReference>
<evidence type="ECO:0000259" key="8">
    <source>
        <dbReference type="PROSITE" id="PS50850"/>
    </source>
</evidence>
<dbReference type="PANTHER" id="PTHR23501">
    <property type="entry name" value="MAJOR FACILITATOR SUPERFAMILY"/>
    <property type="match status" value="1"/>
</dbReference>
<dbReference type="Gene3D" id="1.20.1250.20">
    <property type="entry name" value="MFS general substrate transporter like domains"/>
    <property type="match status" value="1"/>
</dbReference>
<keyword evidence="5 7" id="KW-1133">Transmembrane helix</keyword>
<feature type="domain" description="Major facilitator superfamily (MFS) profile" evidence="8">
    <location>
        <begin position="10"/>
        <end position="459"/>
    </location>
</feature>
<dbReference type="RefSeq" id="WP_099520585.1">
    <property type="nucleotide sequence ID" value="NZ_CP016808.1"/>
</dbReference>
<proteinExistence type="predicted"/>
<keyword evidence="6 7" id="KW-0472">Membrane</keyword>
<dbReference type="GO" id="GO:0022857">
    <property type="term" value="F:transmembrane transporter activity"/>
    <property type="evidence" value="ECO:0007669"/>
    <property type="project" value="InterPro"/>
</dbReference>
<feature type="transmembrane region" description="Helical" evidence="7">
    <location>
        <begin position="100"/>
        <end position="121"/>
    </location>
</feature>